<comment type="caution">
    <text evidence="2">The sequence shown here is derived from an EMBL/GenBank/DDBJ whole genome shotgun (WGS) entry which is preliminary data.</text>
</comment>
<reference evidence="2" key="1">
    <citation type="journal article" date="2023" name="Science">
        <title>Genome structures resolve the early diversification of teleost fishes.</title>
        <authorList>
            <person name="Parey E."/>
            <person name="Louis A."/>
            <person name="Montfort J."/>
            <person name="Bouchez O."/>
            <person name="Roques C."/>
            <person name="Iampietro C."/>
            <person name="Lluch J."/>
            <person name="Castinel A."/>
            <person name="Donnadieu C."/>
            <person name="Desvignes T."/>
            <person name="Floi Bucao C."/>
            <person name="Jouanno E."/>
            <person name="Wen M."/>
            <person name="Mejri S."/>
            <person name="Dirks R."/>
            <person name="Jansen H."/>
            <person name="Henkel C."/>
            <person name="Chen W.J."/>
            <person name="Zahm M."/>
            <person name="Cabau C."/>
            <person name="Klopp C."/>
            <person name="Thompson A.W."/>
            <person name="Robinson-Rechavi M."/>
            <person name="Braasch I."/>
            <person name="Lecointre G."/>
            <person name="Bobe J."/>
            <person name="Postlethwait J.H."/>
            <person name="Berthelot C."/>
            <person name="Roest Crollius H."/>
            <person name="Guiguen Y."/>
        </authorList>
    </citation>
    <scope>NUCLEOTIDE SEQUENCE</scope>
    <source>
        <strain evidence="2">NC1722</strain>
    </source>
</reference>
<dbReference type="AlphaFoldDB" id="A0AAD7X2C1"/>
<accession>A0AAD7X2C1</accession>
<feature type="region of interest" description="Disordered" evidence="1">
    <location>
        <begin position="53"/>
        <end position="78"/>
    </location>
</feature>
<dbReference type="Proteomes" id="UP001221898">
    <property type="component" value="Unassembled WGS sequence"/>
</dbReference>
<evidence type="ECO:0000256" key="1">
    <source>
        <dbReference type="SAM" id="MobiDB-lite"/>
    </source>
</evidence>
<dbReference type="EMBL" id="JAINUG010000001">
    <property type="protein sequence ID" value="KAJ8418541.1"/>
    <property type="molecule type" value="Genomic_DNA"/>
</dbReference>
<evidence type="ECO:0000313" key="3">
    <source>
        <dbReference type="Proteomes" id="UP001221898"/>
    </source>
</evidence>
<feature type="compositionally biased region" description="Low complexity" evidence="1">
    <location>
        <begin position="69"/>
        <end position="78"/>
    </location>
</feature>
<name>A0AAD7X2C1_9TELE</name>
<evidence type="ECO:0000313" key="2">
    <source>
        <dbReference type="EMBL" id="KAJ8418541.1"/>
    </source>
</evidence>
<protein>
    <submittedName>
        <fullName evidence="2">Uncharacterized protein</fullName>
    </submittedName>
</protein>
<sequence length="78" mass="8408">MGSEHPKPCPNRGTADGHECEDTLPTKGLFEQVLWSGTLLNRLPARIWAGVSGKRQSGLRRAGKHKSESLLLGGSSLQ</sequence>
<keyword evidence="3" id="KW-1185">Reference proteome</keyword>
<organism evidence="2 3">
    <name type="scientific">Aldrovandia affinis</name>
    <dbReference type="NCBI Taxonomy" id="143900"/>
    <lineage>
        <taxon>Eukaryota</taxon>
        <taxon>Metazoa</taxon>
        <taxon>Chordata</taxon>
        <taxon>Craniata</taxon>
        <taxon>Vertebrata</taxon>
        <taxon>Euteleostomi</taxon>
        <taxon>Actinopterygii</taxon>
        <taxon>Neopterygii</taxon>
        <taxon>Teleostei</taxon>
        <taxon>Notacanthiformes</taxon>
        <taxon>Halosauridae</taxon>
        <taxon>Aldrovandia</taxon>
    </lineage>
</organism>
<feature type="region of interest" description="Disordered" evidence="1">
    <location>
        <begin position="1"/>
        <end position="23"/>
    </location>
</feature>
<gene>
    <name evidence="2" type="ORF">AAFF_G00000400</name>
</gene>
<proteinExistence type="predicted"/>